<feature type="transmembrane region" description="Helical" evidence="1">
    <location>
        <begin position="158"/>
        <end position="175"/>
    </location>
</feature>
<sequence length="369" mass="42226">MITHKKVEFTELFYDLVFVYALSKITNLIHHLEGGVISPINLLTFLLAMFILLNTWMLQTVFTNRYGRNSKQDMVIMFVEMGLLLLVANSVTTDWQGVRFPFTLMVVFLSLTLLTQYFIQYRQGDAKDKLAIKGYLWGLGLRCLLVFTSLFFPYQIGLVFYFLGLVVGIVAPIFFQRDMANVAINFPHLVERLSLLVIVAIGEMIVSGVAPVFTLDNFSLASVLNFLIVVLIFLYYFGEMDHAVDESKETLGIRMIYLHYPIMIGISLMTVSLSFLTAAEEVNPYFLLALLYTGLAAFFGGTLALYPYNKSIFAFDRAYRFRQFLAYGLSFLVSFFFVDKPLVILLSVLFMATFLVGQFLKLYFQYHKA</sequence>
<feature type="transmembrane region" description="Helical" evidence="1">
    <location>
        <begin position="285"/>
        <end position="308"/>
    </location>
</feature>
<dbReference type="Proteomes" id="UP000317430">
    <property type="component" value="Unassembled WGS sequence"/>
</dbReference>
<dbReference type="EMBL" id="VOHL01000002">
    <property type="protein sequence ID" value="TWS98006.1"/>
    <property type="molecule type" value="Genomic_DNA"/>
</dbReference>
<protein>
    <submittedName>
        <fullName evidence="2">Low temperature requirement protein A</fullName>
    </submittedName>
</protein>
<feature type="transmembrane region" description="Helical" evidence="1">
    <location>
        <begin position="98"/>
        <end position="119"/>
    </location>
</feature>
<feature type="transmembrane region" description="Helical" evidence="1">
    <location>
        <begin position="320"/>
        <end position="338"/>
    </location>
</feature>
<evidence type="ECO:0000313" key="2">
    <source>
        <dbReference type="EMBL" id="TWS98006.1"/>
    </source>
</evidence>
<keyword evidence="1" id="KW-0472">Membrane</keyword>
<dbReference type="PANTHER" id="PTHR36840">
    <property type="entry name" value="BLL5714 PROTEIN"/>
    <property type="match status" value="1"/>
</dbReference>
<keyword evidence="1" id="KW-0812">Transmembrane</keyword>
<keyword evidence="1" id="KW-1133">Transmembrane helix</keyword>
<dbReference type="PANTHER" id="PTHR36840:SF1">
    <property type="entry name" value="BLL5714 PROTEIN"/>
    <property type="match status" value="1"/>
</dbReference>
<feature type="transmembrane region" description="Helical" evidence="1">
    <location>
        <begin position="74"/>
        <end position="92"/>
    </location>
</feature>
<dbReference type="Pfam" id="PF06772">
    <property type="entry name" value="LtrA"/>
    <property type="match status" value="1"/>
</dbReference>
<dbReference type="InterPro" id="IPR010640">
    <property type="entry name" value="Low_temperature_requirement_A"/>
</dbReference>
<proteinExistence type="predicted"/>
<feature type="transmembrane region" description="Helical" evidence="1">
    <location>
        <begin position="258"/>
        <end position="279"/>
    </location>
</feature>
<evidence type="ECO:0000313" key="3">
    <source>
        <dbReference type="Proteomes" id="UP000317430"/>
    </source>
</evidence>
<comment type="caution">
    <text evidence="2">The sequence shown here is derived from an EMBL/GenBank/DDBJ whole genome shotgun (WGS) entry which is preliminary data.</text>
</comment>
<keyword evidence="3" id="KW-1185">Reference proteome</keyword>
<name>A0A5C5SB71_9STRE</name>
<feature type="transmembrane region" description="Helical" evidence="1">
    <location>
        <begin position="195"/>
        <end position="213"/>
    </location>
</feature>
<reference evidence="2 3" key="1">
    <citation type="submission" date="2019-08" db="EMBL/GenBank/DDBJ databases">
        <authorList>
            <person name="Lei W."/>
        </authorList>
    </citation>
    <scope>NUCLEOTIDE SEQUENCE [LARGE SCALE GENOMIC DNA]</scope>
    <source>
        <strain evidence="2 3">CCUG 66496</strain>
    </source>
</reference>
<dbReference type="RefSeq" id="WP_146566746.1">
    <property type="nucleotide sequence ID" value="NZ_VOHL01000002.1"/>
</dbReference>
<feature type="transmembrane region" description="Helical" evidence="1">
    <location>
        <begin position="219"/>
        <end position="237"/>
    </location>
</feature>
<evidence type="ECO:0000256" key="1">
    <source>
        <dbReference type="SAM" id="Phobius"/>
    </source>
</evidence>
<gene>
    <name evidence="2" type="ORF">FRX57_03505</name>
</gene>
<accession>A0A5C5SB71</accession>
<organism evidence="2 3">
    <name type="scientific">Streptococcus cuniculipharyngis</name>
    <dbReference type="NCBI Taxonomy" id="1562651"/>
    <lineage>
        <taxon>Bacteria</taxon>
        <taxon>Bacillati</taxon>
        <taxon>Bacillota</taxon>
        <taxon>Bacilli</taxon>
        <taxon>Lactobacillales</taxon>
        <taxon>Streptococcaceae</taxon>
        <taxon>Streptococcus</taxon>
    </lineage>
</organism>
<dbReference type="OrthoDB" id="9798526at2"/>
<dbReference type="AlphaFoldDB" id="A0A5C5SB71"/>
<feature type="transmembrane region" description="Helical" evidence="1">
    <location>
        <begin position="42"/>
        <end position="62"/>
    </location>
</feature>
<feature type="transmembrane region" description="Helical" evidence="1">
    <location>
        <begin position="344"/>
        <end position="364"/>
    </location>
</feature>